<dbReference type="Proteomes" id="UP000092993">
    <property type="component" value="Unassembled WGS sequence"/>
</dbReference>
<evidence type="ECO:0000313" key="2">
    <source>
        <dbReference type="Proteomes" id="UP000092993"/>
    </source>
</evidence>
<accession>A0A1C7MLY1</accession>
<comment type="caution">
    <text evidence="1">The sequence shown here is derived from an EMBL/GenBank/DDBJ whole genome shotgun (WGS) entry which is preliminary data.</text>
</comment>
<keyword evidence="2" id="KW-1185">Reference proteome</keyword>
<gene>
    <name evidence="1" type="ORF">A0H81_02832</name>
</gene>
<protein>
    <submittedName>
        <fullName evidence="1">Uncharacterized protein</fullName>
    </submittedName>
</protein>
<evidence type="ECO:0000313" key="1">
    <source>
        <dbReference type="EMBL" id="OBZ77870.1"/>
    </source>
</evidence>
<name>A0A1C7MLY1_GRIFR</name>
<sequence length="248" mass="27318">MDPITQVEVSRLLSILKFTIKHLKDAIDLEEAEVIKSAWIAFAWATSISTVPRTTVVRAPHQNVNTFHIKCIAPTTVIFKTSHEGNSMDMYNTTPTSGPIIHVPHRNDNVFHLLLFCSKLQITAIPTIILDKAASFIPVIDANMYNTVNISVKNITANPTPTAHTVPPLGIEIDTIDNGDDIPTIAMLTIADIDLQDDITPPTPITTTTEDKQCELPNLDSINESAADELTVCAIQKYHILANNPQRH</sequence>
<organism evidence="1 2">
    <name type="scientific">Grifola frondosa</name>
    <name type="common">Maitake</name>
    <name type="synonym">Polyporus frondosus</name>
    <dbReference type="NCBI Taxonomy" id="5627"/>
    <lineage>
        <taxon>Eukaryota</taxon>
        <taxon>Fungi</taxon>
        <taxon>Dikarya</taxon>
        <taxon>Basidiomycota</taxon>
        <taxon>Agaricomycotina</taxon>
        <taxon>Agaricomycetes</taxon>
        <taxon>Polyporales</taxon>
        <taxon>Grifolaceae</taxon>
        <taxon>Grifola</taxon>
    </lineage>
</organism>
<dbReference type="EMBL" id="LUGG01000002">
    <property type="protein sequence ID" value="OBZ77870.1"/>
    <property type="molecule type" value="Genomic_DNA"/>
</dbReference>
<dbReference type="AlphaFoldDB" id="A0A1C7MLY1"/>
<reference evidence="1 2" key="1">
    <citation type="submission" date="2016-03" db="EMBL/GenBank/DDBJ databases">
        <title>Whole genome sequencing of Grifola frondosa 9006-11.</title>
        <authorList>
            <person name="Min B."/>
            <person name="Park H."/>
            <person name="Kim J.-G."/>
            <person name="Cho H."/>
            <person name="Oh Y.-L."/>
            <person name="Kong W.-S."/>
            <person name="Choi I.-G."/>
        </authorList>
    </citation>
    <scope>NUCLEOTIDE SEQUENCE [LARGE SCALE GENOMIC DNA]</scope>
    <source>
        <strain evidence="1 2">9006-11</strain>
    </source>
</reference>
<proteinExistence type="predicted"/>